<name>A0A6L9ECA9_9FLAO</name>
<dbReference type="Proteomes" id="UP000475249">
    <property type="component" value="Unassembled WGS sequence"/>
</dbReference>
<gene>
    <name evidence="1" type="ORF">GTQ38_10260</name>
</gene>
<organism evidence="1 2">
    <name type="scientific">Poritiphilus flavus</name>
    <dbReference type="NCBI Taxonomy" id="2697053"/>
    <lineage>
        <taxon>Bacteria</taxon>
        <taxon>Pseudomonadati</taxon>
        <taxon>Bacteroidota</taxon>
        <taxon>Flavobacteriia</taxon>
        <taxon>Flavobacteriales</taxon>
        <taxon>Flavobacteriaceae</taxon>
        <taxon>Poritiphilus</taxon>
    </lineage>
</organism>
<proteinExistence type="predicted"/>
<reference evidence="1 2" key="1">
    <citation type="submission" date="2020-01" db="EMBL/GenBank/DDBJ databases">
        <title>Bacteria diversity of Porities sp.</title>
        <authorList>
            <person name="Wang G."/>
        </authorList>
    </citation>
    <scope>NUCLEOTIDE SEQUENCE [LARGE SCALE GENOMIC DNA]</scope>
    <source>
        <strain evidence="1 2">R33</strain>
    </source>
</reference>
<dbReference type="EMBL" id="WXYO01000004">
    <property type="protein sequence ID" value="NAS12384.1"/>
    <property type="molecule type" value="Genomic_DNA"/>
</dbReference>
<dbReference type="RefSeq" id="WP_161435415.1">
    <property type="nucleotide sequence ID" value="NZ_WXYO01000004.1"/>
</dbReference>
<evidence type="ECO:0000313" key="1">
    <source>
        <dbReference type="EMBL" id="NAS12384.1"/>
    </source>
</evidence>
<keyword evidence="2" id="KW-1185">Reference proteome</keyword>
<accession>A0A6L9ECA9</accession>
<sequence length="170" mass="19462">MKNRMKIKLLFGGLVLVLLLCYQFAIKNTLVLKDKYDQLSTGVSSLEDTPRQLSLLQQKSAYYDSILGGMDLGNTSVQNNLLRKLQQESAMQNVQVMDFNPPHSFINETNELLTYSFDLKGSYNGMLLSLYSLEQKGNFGQIIHLDFEKKRNYRTKKQALTASVLLQRIK</sequence>
<dbReference type="AlphaFoldDB" id="A0A6L9ECA9"/>
<comment type="caution">
    <text evidence="1">The sequence shown here is derived from an EMBL/GenBank/DDBJ whole genome shotgun (WGS) entry which is preliminary data.</text>
</comment>
<evidence type="ECO:0000313" key="2">
    <source>
        <dbReference type="Proteomes" id="UP000475249"/>
    </source>
</evidence>
<protein>
    <submittedName>
        <fullName evidence="1">Uncharacterized protein</fullName>
    </submittedName>
</protein>